<dbReference type="PANTHER" id="PTHR12101:SF30">
    <property type="entry name" value="POPEYE DOMAIN-CONTAINING PROTEIN 3-LIKE PROTEIN"/>
    <property type="match status" value="1"/>
</dbReference>
<evidence type="ECO:0000313" key="8">
    <source>
        <dbReference type="RefSeq" id="XP_006816857.1"/>
    </source>
</evidence>
<organism evidence="7 8">
    <name type="scientific">Saccoglossus kowalevskii</name>
    <name type="common">Acorn worm</name>
    <dbReference type="NCBI Taxonomy" id="10224"/>
    <lineage>
        <taxon>Eukaryota</taxon>
        <taxon>Metazoa</taxon>
        <taxon>Hemichordata</taxon>
        <taxon>Enteropneusta</taxon>
        <taxon>Harrimaniidae</taxon>
        <taxon>Saccoglossus</taxon>
    </lineage>
</organism>
<evidence type="ECO:0000313" key="7">
    <source>
        <dbReference type="Proteomes" id="UP000694865"/>
    </source>
</evidence>
<name>A0ABM0MA16_SACKO</name>
<evidence type="ECO:0000256" key="2">
    <source>
        <dbReference type="ARBA" id="ARBA00007146"/>
    </source>
</evidence>
<evidence type="ECO:0000256" key="4">
    <source>
        <dbReference type="ARBA" id="ARBA00022989"/>
    </source>
</evidence>
<dbReference type="InterPro" id="IPR055272">
    <property type="entry name" value="POPDC1-3_dom"/>
</dbReference>
<comment type="similarity">
    <text evidence="2">Belongs to the popeye family.</text>
</comment>
<evidence type="ECO:0000256" key="5">
    <source>
        <dbReference type="ARBA" id="ARBA00023136"/>
    </source>
</evidence>
<feature type="domain" description="POPDC1-3" evidence="6">
    <location>
        <begin position="1"/>
        <end position="197"/>
    </location>
</feature>
<feature type="non-terminal residue" evidence="8">
    <location>
        <position position="1"/>
    </location>
</feature>
<keyword evidence="3" id="KW-0812">Transmembrane</keyword>
<keyword evidence="5" id="KW-0472">Membrane</keyword>
<dbReference type="InterPro" id="IPR018490">
    <property type="entry name" value="cNMP-bd_dom_sf"/>
</dbReference>
<protein>
    <submittedName>
        <fullName evidence="8">Popeye domain-containing protein 2-like</fullName>
    </submittedName>
</protein>
<dbReference type="Proteomes" id="UP000694865">
    <property type="component" value="Unplaced"/>
</dbReference>
<reference evidence="8" key="1">
    <citation type="submission" date="2025-08" db="UniProtKB">
        <authorList>
            <consortium name="RefSeq"/>
        </authorList>
    </citation>
    <scope>IDENTIFICATION</scope>
    <source>
        <tissue evidence="8">Testes</tissue>
    </source>
</reference>
<dbReference type="InterPro" id="IPR006916">
    <property type="entry name" value="POPDC1-3"/>
</dbReference>
<evidence type="ECO:0000256" key="3">
    <source>
        <dbReference type="ARBA" id="ARBA00022692"/>
    </source>
</evidence>
<dbReference type="Pfam" id="PF04831">
    <property type="entry name" value="POPDC1-3"/>
    <property type="match status" value="1"/>
</dbReference>
<accession>A0ABM0MA16</accession>
<keyword evidence="4" id="KW-1133">Transmembrane helix</keyword>
<keyword evidence="7" id="KW-1185">Reference proteome</keyword>
<gene>
    <name evidence="8" type="primary">LOC102804665</name>
</gene>
<evidence type="ECO:0000259" key="6">
    <source>
        <dbReference type="Pfam" id="PF04831"/>
    </source>
</evidence>
<sequence length="281" mass="32125">HVVIAIAFLLLAVWGWFYICSLGIFAWSLAYLCLNCANASYLFYRIRPVRLTQEQKDVYEAVFKPLKVPRHSYKKLCNIGRTASLTIGENYAIEGQTPCNRLSLLVSGKVKVFCEGEFLHNILEHQFLDSPEWESYHNETNESDVFQVTLTATTYCRFMSWTRRNLQILLKEDEYLGTVFSNLIGKDITKKLYLLTERNITRKGSRPDIRLPSAGKQPPPNYDLKGHLAAGIRGACGVGLPNYGTSYDPVRDYEAYQENPALFEERFHDDRAPLANTHEVA</sequence>
<proteinExistence type="inferred from homology"/>
<dbReference type="SUPFAM" id="SSF51206">
    <property type="entry name" value="cAMP-binding domain-like"/>
    <property type="match status" value="1"/>
</dbReference>
<dbReference type="GeneID" id="102804665"/>
<dbReference type="RefSeq" id="XP_006816857.1">
    <property type="nucleotide sequence ID" value="XM_006816794.1"/>
</dbReference>
<evidence type="ECO:0000256" key="1">
    <source>
        <dbReference type="ARBA" id="ARBA00004141"/>
    </source>
</evidence>
<comment type="subcellular location">
    <subcellularLocation>
        <location evidence="1">Membrane</location>
        <topology evidence="1">Multi-pass membrane protein</topology>
    </subcellularLocation>
</comment>
<dbReference type="PANTHER" id="PTHR12101">
    <property type="entry name" value="POPEYE DOMAIN CONTAINING PROTEIN"/>
    <property type="match status" value="1"/>
</dbReference>